<dbReference type="NCBIfam" id="TIGR00239">
    <property type="entry name" value="2oxo_dh_E1"/>
    <property type="match status" value="1"/>
</dbReference>
<dbReference type="Gene3D" id="3.40.50.970">
    <property type="match status" value="1"/>
</dbReference>
<evidence type="ECO:0000256" key="6">
    <source>
        <dbReference type="ARBA" id="ARBA00012226"/>
    </source>
</evidence>
<keyword evidence="20" id="KW-0456">Lyase</keyword>
<dbReference type="EC" id="4.1.1.71" evidence="6"/>
<dbReference type="UniPathway" id="UPA00223">
    <property type="reaction ID" value="UER00997"/>
</dbReference>
<dbReference type="GO" id="GO:0050439">
    <property type="term" value="F:2-hydroxy-3-oxoadipate synthase activity"/>
    <property type="evidence" value="ECO:0007669"/>
    <property type="project" value="UniProtKB-EC"/>
</dbReference>
<dbReference type="Pfam" id="PF02779">
    <property type="entry name" value="Transket_pyr"/>
    <property type="match status" value="1"/>
</dbReference>
<evidence type="ECO:0000256" key="18">
    <source>
        <dbReference type="ARBA" id="ARBA00023052"/>
    </source>
</evidence>
<evidence type="ECO:0000256" key="10">
    <source>
        <dbReference type="ARBA" id="ARBA00020204"/>
    </source>
</evidence>
<dbReference type="InterPro" id="IPR029061">
    <property type="entry name" value="THDP-binding"/>
</dbReference>
<comment type="catalytic activity">
    <reaction evidence="28">
        <text>glyoxylate + 2-oxoglutarate + H(+) = 2-hydroxy-3-oxoadipate + CO2</text>
        <dbReference type="Rhea" id="RHEA:14341"/>
        <dbReference type="ChEBI" id="CHEBI:15378"/>
        <dbReference type="ChEBI" id="CHEBI:16526"/>
        <dbReference type="ChEBI" id="CHEBI:16810"/>
        <dbReference type="ChEBI" id="CHEBI:36655"/>
        <dbReference type="ChEBI" id="CHEBI:57712"/>
        <dbReference type="EC" id="2.2.1.5"/>
    </reaction>
</comment>
<evidence type="ECO:0000256" key="20">
    <source>
        <dbReference type="ARBA" id="ARBA00023239"/>
    </source>
</evidence>
<dbReference type="Gene3D" id="3.40.50.12470">
    <property type="match status" value="1"/>
</dbReference>
<dbReference type="InterPro" id="IPR023213">
    <property type="entry name" value="CAT-like_dom_sf"/>
</dbReference>
<evidence type="ECO:0000256" key="27">
    <source>
        <dbReference type="ARBA" id="ARBA00033243"/>
    </source>
</evidence>
<evidence type="ECO:0000256" key="3">
    <source>
        <dbReference type="ARBA" id="ARBA00004813"/>
    </source>
</evidence>
<evidence type="ECO:0000256" key="26">
    <source>
        <dbReference type="ARBA" id="ARBA00032880"/>
    </source>
</evidence>
<evidence type="ECO:0000256" key="8">
    <source>
        <dbReference type="ARBA" id="ARBA00012945"/>
    </source>
</evidence>
<keyword evidence="16" id="KW-0460">Magnesium</keyword>
<evidence type="ECO:0000256" key="28">
    <source>
        <dbReference type="ARBA" id="ARBA00047721"/>
    </source>
</evidence>
<dbReference type="CDD" id="cd02016">
    <property type="entry name" value="TPP_E1_OGDC_like"/>
    <property type="match status" value="1"/>
</dbReference>
<comment type="cofactor">
    <cofactor evidence="2">
        <name>thiamine diphosphate</name>
        <dbReference type="ChEBI" id="CHEBI:58937"/>
    </cofactor>
</comment>
<evidence type="ECO:0000256" key="24">
    <source>
        <dbReference type="ARBA" id="ARBA00030696"/>
    </source>
</evidence>
<dbReference type="SUPFAM" id="SSF52777">
    <property type="entry name" value="CoA-dependent acyltransferases"/>
    <property type="match status" value="1"/>
</dbReference>
<evidence type="ECO:0000256" key="1">
    <source>
        <dbReference type="ARBA" id="ARBA00001946"/>
    </source>
</evidence>
<feature type="domain" description="Transketolase-like pyrimidine-binding" evidence="35">
    <location>
        <begin position="852"/>
        <end position="1051"/>
    </location>
</feature>
<comment type="catalytic activity">
    <reaction evidence="30">
        <text>N(6)-[(R)-lipoyl]-L-lysyl-[protein] + 2-oxoglutarate + H(+) = N(6)-[(R)-S(8)-succinyldihydrolipoyl]-L-lysyl-[protein] + CO2</text>
        <dbReference type="Rhea" id="RHEA:12188"/>
        <dbReference type="Rhea" id="RHEA-COMP:10474"/>
        <dbReference type="Rhea" id="RHEA-COMP:20092"/>
        <dbReference type="ChEBI" id="CHEBI:15378"/>
        <dbReference type="ChEBI" id="CHEBI:16526"/>
        <dbReference type="ChEBI" id="CHEBI:16810"/>
        <dbReference type="ChEBI" id="CHEBI:83099"/>
        <dbReference type="ChEBI" id="CHEBI:83120"/>
        <dbReference type="EC" id="1.2.4.2"/>
    </reaction>
</comment>
<comment type="similarity">
    <text evidence="5">Belongs to the 2-oxoacid dehydrogenase family. Kgd subfamily.</text>
</comment>
<dbReference type="EC" id="1.2.4.2" evidence="7"/>
<keyword evidence="13" id="KW-0808">Transferase</keyword>
<dbReference type="GO" id="GO:0045252">
    <property type="term" value="C:oxoglutarate dehydrogenase complex"/>
    <property type="evidence" value="ECO:0007669"/>
    <property type="project" value="TreeGrafter"/>
</dbReference>
<evidence type="ECO:0000256" key="30">
    <source>
        <dbReference type="ARBA" id="ARBA00051911"/>
    </source>
</evidence>
<dbReference type="GO" id="GO:0000287">
    <property type="term" value="F:magnesium ion binding"/>
    <property type="evidence" value="ECO:0007669"/>
    <property type="project" value="UniProtKB-ARBA"/>
</dbReference>
<evidence type="ECO:0000256" key="29">
    <source>
        <dbReference type="ARBA" id="ARBA00049135"/>
    </source>
</evidence>
<keyword evidence="21" id="KW-0511">Multifunctional enzyme</keyword>
<evidence type="ECO:0000256" key="32">
    <source>
        <dbReference type="ARBA" id="ARBA00058113"/>
    </source>
</evidence>
<evidence type="ECO:0000256" key="5">
    <source>
        <dbReference type="ARBA" id="ARBA00007702"/>
    </source>
</evidence>
<dbReference type="GO" id="GO:0030976">
    <property type="term" value="F:thiamine pyrophosphate binding"/>
    <property type="evidence" value="ECO:0007669"/>
    <property type="project" value="InterPro"/>
</dbReference>
<organism evidence="36 37">
    <name type="scientific">Mycolicibacterium alvei</name>
    <dbReference type="NCBI Taxonomy" id="67081"/>
    <lineage>
        <taxon>Bacteria</taxon>
        <taxon>Bacillati</taxon>
        <taxon>Actinomycetota</taxon>
        <taxon>Actinomycetes</taxon>
        <taxon>Mycobacteriales</taxon>
        <taxon>Mycobacteriaceae</taxon>
        <taxon>Mycolicibacterium</taxon>
    </lineage>
</organism>
<gene>
    <name evidence="36" type="primary">kgd</name>
    <name evidence="36" type="ORF">MALV_50030</name>
</gene>
<dbReference type="GO" id="GO:0005829">
    <property type="term" value="C:cytosol"/>
    <property type="evidence" value="ECO:0007669"/>
    <property type="project" value="TreeGrafter"/>
</dbReference>
<evidence type="ECO:0000256" key="12">
    <source>
        <dbReference type="ARBA" id="ARBA00022533"/>
    </source>
</evidence>
<evidence type="ECO:0000313" key="37">
    <source>
        <dbReference type="Proteomes" id="UP000466906"/>
    </source>
</evidence>
<keyword evidence="15" id="KW-0210">Decarboxylase</keyword>
<reference evidence="36 37" key="1">
    <citation type="journal article" date="2019" name="Emerg. Microbes Infect.">
        <title>Comprehensive subspecies identification of 175 nontuberculous mycobacteria species based on 7547 genomic profiles.</title>
        <authorList>
            <person name="Matsumoto Y."/>
            <person name="Kinjo T."/>
            <person name="Motooka D."/>
            <person name="Nabeya D."/>
            <person name="Jung N."/>
            <person name="Uechi K."/>
            <person name="Horii T."/>
            <person name="Iida T."/>
            <person name="Fujita J."/>
            <person name="Nakamura S."/>
        </authorList>
    </citation>
    <scope>NUCLEOTIDE SEQUENCE [LARGE SCALE GENOMIC DNA]</scope>
    <source>
        <strain evidence="36 37">JCM 12272</strain>
    </source>
</reference>
<dbReference type="GO" id="GO:0004591">
    <property type="term" value="F:oxoglutarate dehydrogenase (succinyl-transferring) activity"/>
    <property type="evidence" value="ECO:0007669"/>
    <property type="project" value="UniProtKB-EC"/>
</dbReference>
<evidence type="ECO:0000256" key="25">
    <source>
        <dbReference type="ARBA" id="ARBA00032625"/>
    </source>
</evidence>
<dbReference type="GO" id="GO:0006099">
    <property type="term" value="P:tricarboxylic acid cycle"/>
    <property type="evidence" value="ECO:0007669"/>
    <property type="project" value="UniProtKB-UniPathway"/>
</dbReference>
<dbReference type="InterPro" id="IPR042179">
    <property type="entry name" value="KGD_C_sf"/>
</dbReference>
<evidence type="ECO:0000256" key="11">
    <source>
        <dbReference type="ARBA" id="ARBA00022532"/>
    </source>
</evidence>
<protein>
    <recommendedName>
        <fullName evidence="10">Multifunctional 2-oxoglutarate metabolism enzyme</fullName>
        <ecNumber evidence="7">1.2.4.2</ecNumber>
        <ecNumber evidence="9">2.2.1.5</ecNumber>
        <ecNumber evidence="8">2.3.1.61</ecNumber>
        <ecNumber evidence="6">4.1.1.71</ecNumber>
    </recommendedName>
    <alternativeName>
        <fullName evidence="23">2-hydroxy-3-oxoadipate synthase</fullName>
    </alternativeName>
    <alternativeName>
        <fullName evidence="24">2-oxoglutarate carboxy-lyase</fullName>
    </alternativeName>
    <alternativeName>
        <fullName evidence="26">2-oxoglutarate decarboxylase</fullName>
    </alternativeName>
    <alternativeName>
        <fullName evidence="25">Alpha-ketoglutarate decarboxylase</fullName>
    </alternativeName>
    <alternativeName>
        <fullName evidence="27">Alpha-ketoglutarate-glyoxylate carboligase</fullName>
    </alternativeName>
</protein>
<dbReference type="SMART" id="SM00861">
    <property type="entry name" value="Transket_pyr"/>
    <property type="match status" value="1"/>
</dbReference>
<dbReference type="Proteomes" id="UP000466906">
    <property type="component" value="Chromosome"/>
</dbReference>
<name>A0A6N4UZU4_9MYCO</name>
<evidence type="ECO:0000256" key="2">
    <source>
        <dbReference type="ARBA" id="ARBA00001964"/>
    </source>
</evidence>
<dbReference type="FunFam" id="3.40.50.11610:FF:000002">
    <property type="entry name" value="2-oxoglutarate dehydrogenase E1 component"/>
    <property type="match status" value="1"/>
</dbReference>
<keyword evidence="19 33" id="KW-0175">Coiled coil</keyword>
<evidence type="ECO:0000256" key="23">
    <source>
        <dbReference type="ARBA" id="ARBA00029773"/>
    </source>
</evidence>
<dbReference type="Gene3D" id="3.40.50.11610">
    <property type="entry name" value="Multifunctional 2-oxoglutarate metabolism enzyme, C-terminal domain"/>
    <property type="match status" value="1"/>
</dbReference>
<comment type="catalytic activity">
    <reaction evidence="31">
        <text>N(6)-[(R)-dihydrolipoyl]-L-lysyl-[protein] + succinyl-CoA = N(6)-[(R)-S(8)-succinyldihydrolipoyl]-L-lysyl-[protein] + CoA</text>
        <dbReference type="Rhea" id="RHEA:15213"/>
        <dbReference type="Rhea" id="RHEA-COMP:10475"/>
        <dbReference type="Rhea" id="RHEA-COMP:20092"/>
        <dbReference type="ChEBI" id="CHEBI:57287"/>
        <dbReference type="ChEBI" id="CHEBI:57292"/>
        <dbReference type="ChEBI" id="CHEBI:83100"/>
        <dbReference type="ChEBI" id="CHEBI:83120"/>
        <dbReference type="EC" id="2.3.1.61"/>
    </reaction>
</comment>
<evidence type="ECO:0000256" key="13">
    <source>
        <dbReference type="ARBA" id="ARBA00022679"/>
    </source>
</evidence>
<dbReference type="InterPro" id="IPR001078">
    <property type="entry name" value="2-oxoacid_DH_actylTfrase"/>
</dbReference>
<dbReference type="KEGG" id="malv:MALV_50030"/>
<comment type="function">
    <text evidence="32">Shows three enzymatic activities that share a first common step, the attack of thiamine-PP on 2-oxoglutarate (alpha-ketoglutarate, KG), leading to the formation of an enamine-thiamine-PP intermediate upon decarboxylation. Thus, displays KGD activity, catalyzing the decarboxylation from five-carbon 2-oxoglutarate to four-carbon succinate semialdehyde (SSA). Also catalyzes C-C bond formation between the activated aldehyde formed after decarboxylation of alpha-ketoglutarate and the carbonyl of glyoxylate (GLX), to yield 2-hydroxy-3-oxoadipate (HOA), which spontaneously decarboxylates to form 5-hydroxylevulinate (HLA). And is also a component of the 2-oxoglutarate dehydrogenase (ODH) complex, that catalyzes the overall conversion of 2-oxoglutarate to succinyl-CoA and CO(2). The KG decarboxylase and KG dehydrogenase reactions provide two alternative, tightly regulated, pathways connecting the oxidative and reductive branches of the TCA cycle.</text>
</comment>
<dbReference type="InterPro" id="IPR011603">
    <property type="entry name" value="2oxoglutarate_DH_E1"/>
</dbReference>
<evidence type="ECO:0000256" key="31">
    <source>
        <dbReference type="ARBA" id="ARBA00052761"/>
    </source>
</evidence>
<dbReference type="EC" id="2.3.1.61" evidence="8"/>
<evidence type="ECO:0000256" key="7">
    <source>
        <dbReference type="ARBA" id="ARBA00012280"/>
    </source>
</evidence>
<dbReference type="FunFam" id="3.40.50.970:FF:000018">
    <property type="entry name" value="2-oxoglutarate dehydrogenase E1 component"/>
    <property type="match status" value="1"/>
</dbReference>
<dbReference type="Pfam" id="PF16870">
    <property type="entry name" value="OxoGdeHyase_C"/>
    <property type="match status" value="1"/>
</dbReference>
<evidence type="ECO:0000256" key="4">
    <source>
        <dbReference type="ARBA" id="ARBA00005053"/>
    </source>
</evidence>
<keyword evidence="18" id="KW-0786">Thiamine pyrophosphate</keyword>
<dbReference type="PANTHER" id="PTHR23152:SF4">
    <property type="entry name" value="2-OXOADIPATE DEHYDROGENASE COMPLEX COMPONENT E1"/>
    <property type="match status" value="1"/>
</dbReference>
<dbReference type="Pfam" id="PF00676">
    <property type="entry name" value="E1_dh"/>
    <property type="match status" value="1"/>
</dbReference>
<evidence type="ECO:0000256" key="9">
    <source>
        <dbReference type="ARBA" id="ARBA00013148"/>
    </source>
</evidence>
<proteinExistence type="inferred from homology"/>
<dbReference type="SUPFAM" id="SSF52518">
    <property type="entry name" value="Thiamin diphosphate-binding fold (THDP-binding)"/>
    <property type="match status" value="2"/>
</dbReference>
<feature type="region of interest" description="Disordered" evidence="34">
    <location>
        <begin position="1"/>
        <end position="76"/>
    </location>
</feature>
<evidence type="ECO:0000256" key="16">
    <source>
        <dbReference type="ARBA" id="ARBA00022842"/>
    </source>
</evidence>
<feature type="coiled-coil region" evidence="33">
    <location>
        <begin position="762"/>
        <end position="789"/>
    </location>
</feature>
<evidence type="ECO:0000256" key="17">
    <source>
        <dbReference type="ARBA" id="ARBA00023002"/>
    </source>
</evidence>
<dbReference type="InterPro" id="IPR001017">
    <property type="entry name" value="DH_E1"/>
</dbReference>
<accession>A0A6N4UZU4</accession>
<evidence type="ECO:0000259" key="35">
    <source>
        <dbReference type="SMART" id="SM00861"/>
    </source>
</evidence>
<evidence type="ECO:0000256" key="14">
    <source>
        <dbReference type="ARBA" id="ARBA00022723"/>
    </source>
</evidence>
<dbReference type="NCBIfam" id="NF008907">
    <property type="entry name" value="PRK12270.1"/>
    <property type="match status" value="1"/>
</dbReference>
<dbReference type="InterPro" id="IPR005475">
    <property type="entry name" value="Transketolase-like_Pyr-bd"/>
</dbReference>
<dbReference type="GO" id="GO:0004149">
    <property type="term" value="F:dihydrolipoyllysine-residue succinyltransferase activity"/>
    <property type="evidence" value="ECO:0007669"/>
    <property type="project" value="UniProtKB-EC"/>
</dbReference>
<dbReference type="PANTHER" id="PTHR23152">
    <property type="entry name" value="2-OXOGLUTARATE DEHYDROGENASE"/>
    <property type="match status" value="1"/>
</dbReference>
<dbReference type="Pfam" id="PF00198">
    <property type="entry name" value="2-oxoacid_dh"/>
    <property type="match status" value="1"/>
</dbReference>
<evidence type="ECO:0000256" key="19">
    <source>
        <dbReference type="ARBA" id="ARBA00023054"/>
    </source>
</evidence>
<dbReference type="EC" id="2.2.1.5" evidence="9"/>
<feature type="compositionally biased region" description="Low complexity" evidence="34">
    <location>
        <begin position="33"/>
        <end position="63"/>
    </location>
</feature>
<dbReference type="Gene3D" id="1.10.287.1150">
    <property type="entry name" value="TPP helical domain"/>
    <property type="match status" value="1"/>
</dbReference>
<dbReference type="NCBIfam" id="NF006914">
    <property type="entry name" value="PRK09404.1"/>
    <property type="match status" value="1"/>
</dbReference>
<comment type="cofactor">
    <cofactor evidence="1">
        <name>Mg(2+)</name>
        <dbReference type="ChEBI" id="CHEBI:18420"/>
    </cofactor>
</comment>
<sequence>MDPSWHEFLVDYSPEPTTDNTAANGQSTPPAAPAAAPAATPAASAASAAPAKPAAPAKAAPAKPAKPGPAPAEGDEAQVLRGAAAAVVKNMNASLEVPTATSVRAIPAKAMIDNRIVINNHLKRTRGGKVSFTHLLGYAIVQAVKKFPNMNRYFAEANGKPAAVTPAHTNLGLAIDLPGKDGSRSLVVAAIKRCETMHFGQFIAAYEDIVRRARDGKLTAEDFSGVTISLTNPGTIGTVHSVPRLMQGQGAIIGAGAMEYPAEFQGASDERIADLGIGKLITLTSTYDHRIIQGAESGDFLRTIHQFLLDDEFFDEIFRELGIPYEPVRWRTDNPDSIADKNARVIELIAAYRNRGHLMADIDPLRLDKTRFRSHPDLDVNTHGLTLWDLDREFKVDGFSGKQYMKLRDVLSVLRDAYCRHIGVEYTHILEPEQQRWLQERVEIKHDKPTVAEQKYILSKLNAAEAFETFLQTKYVGQKRFSLEGAETVIPMMDAAIDQCAEHALDEVVIGMPHRGRLNVLANIVGKPYSQIFTEFEGNLNPSQAHGSGDVKYHLGATGTYIQMFGDNDIEVSLTANPSHLEAVDPVLEGLVRAKQDLLDPGKDADVSGEYPVVPLMLHGDAAFAGQGVVAETLNLALLDGYTTGGTVHIVVNNQIGFTTAPTDSRSSEYCTDVAKMIGAPIFHVNGDDPEACAWVARLAVDFRQAFKKDVVIDMLCYRRRGHNEGDDPSMTQPYMYDVIDTKRGSRKAYTESLIGRGDISMKEAEDALRDYQGQLERVFNEVRELEKHAAEPSESVESDQQIPQRLATAVDKSLLARIGDAHLALPDGFTVHPRVKPVLEKRREMAYEGKVDWAFAELLALGSLIADGKLIRLSGQDTQRGTFTQRHSVIVDRKTGEEFTPLQLLATNNDGTPTGGKFLVYNSALSEYAAVGFEYGYSVGNPDAMVLWEAQFGDFVNGAQSIIDEFISSGEAKWGQLSDVVLLLPHGHEGQGPDHTSGRIERFLQLWAEGSMTIAVPSTPANYFHLLRRHGLDGIQRPLIVFTPKSMLRNKAAVSDIRDFTEQKFRSVLEEPTYTDGEGDRSKVTRVLLCSGKIYYDLAARKAKDNRDDVAIVRLEQLAPLPRRRLAETLDRYPNATEKFWVQEEPANQGAWPSLGLTLPEVLPDYFTPMKRISRRAMSAPSSGSSKVHAVEQQEIIDLAFG</sequence>
<comment type="catalytic activity">
    <reaction evidence="29">
        <text>2-oxoglutarate + H(+) = succinate semialdehyde + CO2</text>
        <dbReference type="Rhea" id="RHEA:10524"/>
        <dbReference type="ChEBI" id="CHEBI:15378"/>
        <dbReference type="ChEBI" id="CHEBI:16526"/>
        <dbReference type="ChEBI" id="CHEBI:16810"/>
        <dbReference type="ChEBI" id="CHEBI:57706"/>
        <dbReference type="EC" id="4.1.1.71"/>
    </reaction>
</comment>
<evidence type="ECO:0000256" key="21">
    <source>
        <dbReference type="ARBA" id="ARBA00023268"/>
    </source>
</evidence>
<evidence type="ECO:0000256" key="34">
    <source>
        <dbReference type="SAM" id="MobiDB-lite"/>
    </source>
</evidence>
<evidence type="ECO:0000256" key="15">
    <source>
        <dbReference type="ARBA" id="ARBA00022793"/>
    </source>
</evidence>
<dbReference type="InterPro" id="IPR031717">
    <property type="entry name" value="ODO-1/KGD_C"/>
</dbReference>
<comment type="pathway">
    <text evidence="3">Carbohydrate metabolism; tricarboxylic acid cycle; succinyl-CoA from 2-oxoglutarate (dehydrogenase route): step 1/1.</text>
</comment>
<evidence type="ECO:0000313" key="36">
    <source>
        <dbReference type="EMBL" id="BBX29878.1"/>
    </source>
</evidence>
<keyword evidence="14" id="KW-0479">Metal-binding</keyword>
<evidence type="ECO:0000256" key="33">
    <source>
        <dbReference type="SAM" id="Coils"/>
    </source>
</evidence>
<dbReference type="EMBL" id="AP022565">
    <property type="protein sequence ID" value="BBX29878.1"/>
    <property type="molecule type" value="Genomic_DNA"/>
</dbReference>
<evidence type="ECO:0000256" key="22">
    <source>
        <dbReference type="ARBA" id="ARBA00023315"/>
    </source>
</evidence>
<dbReference type="GO" id="GO:0008683">
    <property type="term" value="F:2-oxoglutarate decarboxylase activity"/>
    <property type="evidence" value="ECO:0007669"/>
    <property type="project" value="UniProtKB-EC"/>
</dbReference>
<keyword evidence="37" id="KW-1185">Reference proteome</keyword>
<dbReference type="AlphaFoldDB" id="A0A6N4UZU4"/>
<keyword evidence="11" id="KW-0816">Tricarboxylic acid cycle</keyword>
<comment type="pathway">
    <text evidence="4">Carbohydrate metabolism; tricarboxylic acid cycle; succinate from 2-oxoglutarate (transferase route): step 1/2.</text>
</comment>
<dbReference type="Gene3D" id="3.30.559.10">
    <property type="entry name" value="Chloramphenicol acetyltransferase-like domain"/>
    <property type="match status" value="1"/>
</dbReference>
<feature type="compositionally biased region" description="Polar residues" evidence="34">
    <location>
        <begin position="15"/>
        <end position="28"/>
    </location>
</feature>
<keyword evidence="22" id="KW-0012">Acyltransferase</keyword>
<keyword evidence="17" id="KW-0560">Oxidoreductase</keyword>
<keyword evidence="12" id="KW-0021">Allosteric enzyme</keyword>